<proteinExistence type="predicted"/>
<keyword evidence="2" id="KW-0472">Membrane</keyword>
<protein>
    <submittedName>
        <fullName evidence="3">Uncharacterized protein</fullName>
    </submittedName>
</protein>
<evidence type="ECO:0000256" key="1">
    <source>
        <dbReference type="SAM" id="MobiDB-lite"/>
    </source>
</evidence>
<keyword evidence="2" id="KW-1133">Transmembrane helix</keyword>
<feature type="region of interest" description="Disordered" evidence="1">
    <location>
        <begin position="1"/>
        <end position="23"/>
    </location>
</feature>
<sequence>MRLDSVRDQHIDESHHLGSTQGLEGATVTETHLMFISKGSIDFGPTRRVKTSESPHRNRVGTVLLSGCVDAFAKSLRLVDQNGWHCTPLTSYPILMKSVTGQQTQLLSRTRRKIKDEEVLNTFFSLLWVCTNLLFLSLEGEESYRHYSIYIRIIVVPECLNQRCTTGTTRNADVTRKGDRDVWPE</sequence>
<evidence type="ECO:0000313" key="3">
    <source>
        <dbReference type="EMBL" id="EYB81500.1"/>
    </source>
</evidence>
<accession>A0A016RSZ8</accession>
<dbReference type="EMBL" id="JARK01001717">
    <property type="protein sequence ID" value="EYB81500.1"/>
    <property type="molecule type" value="Genomic_DNA"/>
</dbReference>
<dbReference type="Proteomes" id="UP000024635">
    <property type="component" value="Unassembled WGS sequence"/>
</dbReference>
<evidence type="ECO:0000256" key="2">
    <source>
        <dbReference type="SAM" id="Phobius"/>
    </source>
</evidence>
<name>A0A016RSZ8_9BILA</name>
<reference evidence="4" key="1">
    <citation type="journal article" date="2015" name="Nat. Genet.">
        <title>The genome and transcriptome of the zoonotic hookworm Ancylostoma ceylanicum identify infection-specific gene families.</title>
        <authorList>
            <person name="Schwarz E.M."/>
            <person name="Hu Y."/>
            <person name="Antoshechkin I."/>
            <person name="Miller M.M."/>
            <person name="Sternberg P.W."/>
            <person name="Aroian R.V."/>
        </authorList>
    </citation>
    <scope>NUCLEOTIDE SEQUENCE</scope>
    <source>
        <strain evidence="4">HY135</strain>
    </source>
</reference>
<dbReference type="AlphaFoldDB" id="A0A016RSZ8"/>
<organism evidence="3 4">
    <name type="scientific">Ancylostoma ceylanicum</name>
    <dbReference type="NCBI Taxonomy" id="53326"/>
    <lineage>
        <taxon>Eukaryota</taxon>
        <taxon>Metazoa</taxon>
        <taxon>Ecdysozoa</taxon>
        <taxon>Nematoda</taxon>
        <taxon>Chromadorea</taxon>
        <taxon>Rhabditida</taxon>
        <taxon>Rhabditina</taxon>
        <taxon>Rhabditomorpha</taxon>
        <taxon>Strongyloidea</taxon>
        <taxon>Ancylostomatidae</taxon>
        <taxon>Ancylostomatinae</taxon>
        <taxon>Ancylostoma</taxon>
    </lineage>
</organism>
<feature type="transmembrane region" description="Helical" evidence="2">
    <location>
        <begin position="119"/>
        <end position="138"/>
    </location>
</feature>
<gene>
    <name evidence="3" type="primary">Acey_s0381.g353</name>
    <name evidence="3" type="ORF">Y032_0381g353</name>
</gene>
<keyword evidence="4" id="KW-1185">Reference proteome</keyword>
<feature type="compositionally biased region" description="Basic and acidic residues" evidence="1">
    <location>
        <begin position="1"/>
        <end position="16"/>
    </location>
</feature>
<comment type="caution">
    <text evidence="3">The sequence shown here is derived from an EMBL/GenBank/DDBJ whole genome shotgun (WGS) entry which is preliminary data.</text>
</comment>
<evidence type="ECO:0000313" key="4">
    <source>
        <dbReference type="Proteomes" id="UP000024635"/>
    </source>
</evidence>
<keyword evidence="2" id="KW-0812">Transmembrane</keyword>